<dbReference type="Proteomes" id="UP001488805">
    <property type="component" value="Unassembled WGS sequence"/>
</dbReference>
<evidence type="ECO:0000256" key="1">
    <source>
        <dbReference type="SAM" id="MobiDB-lite"/>
    </source>
</evidence>
<proteinExistence type="predicted"/>
<feature type="compositionally biased region" description="Polar residues" evidence="1">
    <location>
        <begin position="202"/>
        <end position="225"/>
    </location>
</feature>
<feature type="region of interest" description="Disordered" evidence="1">
    <location>
        <begin position="198"/>
        <end position="225"/>
    </location>
</feature>
<organism evidence="2 3">
    <name type="scientific">Zoarces viviparus</name>
    <name type="common">Viviparous eelpout</name>
    <name type="synonym">Blennius viviparus</name>
    <dbReference type="NCBI Taxonomy" id="48416"/>
    <lineage>
        <taxon>Eukaryota</taxon>
        <taxon>Metazoa</taxon>
        <taxon>Chordata</taxon>
        <taxon>Craniata</taxon>
        <taxon>Vertebrata</taxon>
        <taxon>Euteleostomi</taxon>
        <taxon>Actinopterygii</taxon>
        <taxon>Neopterygii</taxon>
        <taxon>Teleostei</taxon>
        <taxon>Neoteleostei</taxon>
        <taxon>Acanthomorphata</taxon>
        <taxon>Eupercaria</taxon>
        <taxon>Perciformes</taxon>
        <taxon>Cottioidei</taxon>
        <taxon>Zoarcales</taxon>
        <taxon>Zoarcidae</taxon>
        <taxon>Zoarcinae</taxon>
        <taxon>Zoarces</taxon>
    </lineage>
</organism>
<dbReference type="AlphaFoldDB" id="A0AAW1ELH0"/>
<gene>
    <name evidence="2" type="ORF">VZT92_019780</name>
</gene>
<dbReference type="EMBL" id="JBCEZU010000221">
    <property type="protein sequence ID" value="KAK9523385.1"/>
    <property type="molecule type" value="Genomic_DNA"/>
</dbReference>
<keyword evidence="3" id="KW-1185">Reference proteome</keyword>
<evidence type="ECO:0000313" key="2">
    <source>
        <dbReference type="EMBL" id="KAK9523385.1"/>
    </source>
</evidence>
<reference evidence="2 3" key="1">
    <citation type="journal article" date="2024" name="Genome Biol. Evol.">
        <title>Chromosome-level genome assembly of the viviparous eelpout Zoarces viviparus.</title>
        <authorList>
            <person name="Fuhrmann N."/>
            <person name="Brasseur M.V."/>
            <person name="Bakowski C.E."/>
            <person name="Podsiadlowski L."/>
            <person name="Prost S."/>
            <person name="Krehenwinkel H."/>
            <person name="Mayer C."/>
        </authorList>
    </citation>
    <scope>NUCLEOTIDE SEQUENCE [LARGE SCALE GENOMIC DNA]</scope>
    <source>
        <strain evidence="2">NO-MEL_2022_Ind0_liver</strain>
    </source>
</reference>
<comment type="caution">
    <text evidence="2">The sequence shown here is derived from an EMBL/GenBank/DDBJ whole genome shotgun (WGS) entry which is preliminary data.</text>
</comment>
<protein>
    <submittedName>
        <fullName evidence="2">Uncharacterized protein</fullName>
    </submittedName>
</protein>
<sequence length="328" mass="36775">MVHIHQEVKAKRSVLPQEVTADSLSYTIDPVSISVLQVDQQTATASFLQEEQKNTSLCPLEIERGEDDRREVEKERLTYEEMARKILVDEDVEFRLSFLELPKAKTVCPLISDTMTATSHTEQIKCMCCATCDHCGIGMMKPPIPEVMLVSLQDQENNQKPQTTLAIDVLGFIPPASPLKTSKCGSTQTSVMQSISSSVQQPGNTSSSGSHNLMTYESNSQESTSNQKITPIINLSMLEDLDQGQWCVVQAHWEQLEETEALCRKEGTLLCKQPDMAFGEYVHKLVDIMERKARCVQIMIAQLQPYLKPSHSNQPHGREEDNYLNSLG</sequence>
<feature type="region of interest" description="Disordered" evidence="1">
    <location>
        <begin position="308"/>
        <end position="328"/>
    </location>
</feature>
<accession>A0AAW1ELH0</accession>
<name>A0AAW1ELH0_ZOAVI</name>
<evidence type="ECO:0000313" key="3">
    <source>
        <dbReference type="Proteomes" id="UP001488805"/>
    </source>
</evidence>